<protein>
    <submittedName>
        <fullName evidence="6">Bcr-type benzoyl-CoA reductase subunit D</fullName>
    </submittedName>
</protein>
<dbReference type="RefSeq" id="WP_123609129.1">
    <property type="nucleotide sequence ID" value="NZ_RJVG01000004.1"/>
</dbReference>
<gene>
    <name evidence="6" type="ORF">EDD66_104219</name>
</gene>
<evidence type="ECO:0000256" key="2">
    <source>
        <dbReference type="ARBA" id="ARBA00022723"/>
    </source>
</evidence>
<evidence type="ECO:0000313" key="6">
    <source>
        <dbReference type="EMBL" id="ROR28632.1"/>
    </source>
</evidence>
<feature type="domain" description="ATPase BadF/BadG/BcrA/BcrD type" evidence="5">
    <location>
        <begin position="4"/>
        <end position="252"/>
    </location>
</feature>
<dbReference type="PANTHER" id="PTHR32329:SF2">
    <property type="entry name" value="BIFUNCTIONAL PROTEIN [INCLUDES 2-HYDROXYACYL-COA DEHYDRATASE (N-TER) AND ITS ACTIVATOR DOMAIN (C_TERM)"/>
    <property type="match status" value="1"/>
</dbReference>
<dbReference type="Proteomes" id="UP000273083">
    <property type="component" value="Unassembled WGS sequence"/>
</dbReference>
<dbReference type="AlphaFoldDB" id="A0A3N1XTY0"/>
<comment type="caution">
    <text evidence="6">The sequence shown here is derived from an EMBL/GenBank/DDBJ whole genome shotgun (WGS) entry which is preliminary data.</text>
</comment>
<evidence type="ECO:0000313" key="7">
    <source>
        <dbReference type="Proteomes" id="UP000273083"/>
    </source>
</evidence>
<proteinExistence type="predicted"/>
<dbReference type="InterPro" id="IPR043129">
    <property type="entry name" value="ATPase_NBD"/>
</dbReference>
<evidence type="ECO:0000256" key="3">
    <source>
        <dbReference type="ARBA" id="ARBA00023004"/>
    </source>
</evidence>
<dbReference type="GO" id="GO:0046872">
    <property type="term" value="F:metal ion binding"/>
    <property type="evidence" value="ECO:0007669"/>
    <property type="project" value="UniProtKB-KW"/>
</dbReference>
<dbReference type="Gene3D" id="3.30.420.40">
    <property type="match status" value="2"/>
</dbReference>
<keyword evidence="3" id="KW-0408">Iron</keyword>
<dbReference type="CDD" id="cd24036">
    <property type="entry name" value="ASKHA_NBD_BcrAD_BadFG_HgdC_HadI"/>
    <property type="match status" value="1"/>
</dbReference>
<dbReference type="InterPro" id="IPR002731">
    <property type="entry name" value="ATPase_BadF"/>
</dbReference>
<dbReference type="Pfam" id="PF01869">
    <property type="entry name" value="BcrAD_BadFG"/>
    <property type="match status" value="1"/>
</dbReference>
<name>A0A3N1XTY0_9FIRM</name>
<evidence type="ECO:0000256" key="4">
    <source>
        <dbReference type="ARBA" id="ARBA00023014"/>
    </source>
</evidence>
<organism evidence="6 7">
    <name type="scientific">Mobilisporobacter senegalensis</name>
    <dbReference type="NCBI Taxonomy" id="1329262"/>
    <lineage>
        <taxon>Bacteria</taxon>
        <taxon>Bacillati</taxon>
        <taxon>Bacillota</taxon>
        <taxon>Clostridia</taxon>
        <taxon>Lachnospirales</taxon>
        <taxon>Lachnospiraceae</taxon>
        <taxon>Mobilisporobacter</taxon>
    </lineage>
</organism>
<dbReference type="PANTHER" id="PTHR32329">
    <property type="entry name" value="BIFUNCTIONAL PROTEIN [INCLUDES 2-HYDROXYACYL-COA DEHYDRATASE (N-TER) AND ITS ACTIVATOR DOMAIN (C_TERM)-RELATED"/>
    <property type="match status" value="1"/>
</dbReference>
<sequence>MFAGIDIGSSSTNVVFINSEKEIICYEVIPTSPNHKESAQKAISSLCEKNNLLESDITYIVSTGYGRKNVNETAKDVTEISCHAKGAIYFYPQVRTVLDIGGQDSKVIKVNEHGRAEDFIMNEKCAAGTGRFLEAMARILNVRVDQMGKLSAHATKEIKLSSVCTVFAESEVISKIAEENTIEDIIDGIHDSVCCRTVALLEKAKIDPLVVMTGGVAQNTGLVCKLEKYIGQKIYVPPEPQIVGALGAALIAIEEYEKKGGFIGSETK</sequence>
<reference evidence="6 7" key="1">
    <citation type="submission" date="2018-11" db="EMBL/GenBank/DDBJ databases">
        <title>Genomic Encyclopedia of Type Strains, Phase IV (KMG-IV): sequencing the most valuable type-strain genomes for metagenomic binning, comparative biology and taxonomic classification.</title>
        <authorList>
            <person name="Goeker M."/>
        </authorList>
    </citation>
    <scope>NUCLEOTIDE SEQUENCE [LARGE SCALE GENOMIC DNA]</scope>
    <source>
        <strain evidence="6 7">DSM 26537</strain>
    </source>
</reference>
<keyword evidence="4" id="KW-0411">Iron-sulfur</keyword>
<accession>A0A3N1XTY0</accession>
<evidence type="ECO:0000256" key="1">
    <source>
        <dbReference type="ARBA" id="ARBA00001966"/>
    </source>
</evidence>
<dbReference type="NCBIfam" id="TIGR00241">
    <property type="entry name" value="CoA_E_activ"/>
    <property type="match status" value="1"/>
</dbReference>
<dbReference type="OrthoDB" id="9778513at2"/>
<evidence type="ECO:0000259" key="5">
    <source>
        <dbReference type="Pfam" id="PF01869"/>
    </source>
</evidence>
<dbReference type="SUPFAM" id="SSF53067">
    <property type="entry name" value="Actin-like ATPase domain"/>
    <property type="match status" value="1"/>
</dbReference>
<keyword evidence="7" id="KW-1185">Reference proteome</keyword>
<dbReference type="GO" id="GO:0051536">
    <property type="term" value="F:iron-sulfur cluster binding"/>
    <property type="evidence" value="ECO:0007669"/>
    <property type="project" value="UniProtKB-KW"/>
</dbReference>
<dbReference type="InterPro" id="IPR008275">
    <property type="entry name" value="CoA_E_activase_dom"/>
</dbReference>
<dbReference type="EMBL" id="RJVG01000004">
    <property type="protein sequence ID" value="ROR28632.1"/>
    <property type="molecule type" value="Genomic_DNA"/>
</dbReference>
<keyword evidence="2" id="KW-0479">Metal-binding</keyword>
<comment type="cofactor">
    <cofactor evidence="1">
        <name>[4Fe-4S] cluster</name>
        <dbReference type="ChEBI" id="CHEBI:49883"/>
    </cofactor>
</comment>
<dbReference type="InterPro" id="IPR051805">
    <property type="entry name" value="Dehydratase_Activator_Redct"/>
</dbReference>